<protein>
    <submittedName>
        <fullName evidence="1">Uncharacterized protein</fullName>
    </submittedName>
</protein>
<dbReference type="RefSeq" id="WP_163955003.1">
    <property type="nucleotide sequence ID" value="NZ_JAAFZH010000021.1"/>
</dbReference>
<gene>
    <name evidence="1" type="ORF">GK108_28580</name>
</gene>
<dbReference type="Gene3D" id="2.60.40.10">
    <property type="entry name" value="Immunoglobulins"/>
    <property type="match status" value="1"/>
</dbReference>
<keyword evidence="2" id="KW-1185">Reference proteome</keyword>
<dbReference type="Pfam" id="PF17957">
    <property type="entry name" value="Big_7"/>
    <property type="match status" value="1"/>
</dbReference>
<accession>A0A6L9LET5</accession>
<reference evidence="1 2" key="1">
    <citation type="submission" date="2020-02" db="EMBL/GenBank/DDBJ databases">
        <title>Draft genome sequence of two Spirosoma agri KCTC 52727 and Spirosoma terrae KCTC 52035.</title>
        <authorList>
            <person name="Rojas J."/>
            <person name="Ambika Manirajan B."/>
            <person name="Suarez C."/>
            <person name="Ratering S."/>
            <person name="Schnell S."/>
        </authorList>
    </citation>
    <scope>NUCLEOTIDE SEQUENCE [LARGE SCALE GENOMIC DNA]</scope>
    <source>
        <strain evidence="1 2">KCTC 52035</strain>
    </source>
</reference>
<evidence type="ECO:0000313" key="1">
    <source>
        <dbReference type="EMBL" id="NDU98870.1"/>
    </source>
</evidence>
<dbReference type="AlphaFoldDB" id="A0A6L9LET5"/>
<comment type="caution">
    <text evidence="1">The sequence shown here is derived from an EMBL/GenBank/DDBJ whole genome shotgun (WGS) entry which is preliminary data.</text>
</comment>
<organism evidence="1 2">
    <name type="scientific">Spirosoma terrae</name>
    <dbReference type="NCBI Taxonomy" id="1968276"/>
    <lineage>
        <taxon>Bacteria</taxon>
        <taxon>Pseudomonadati</taxon>
        <taxon>Bacteroidota</taxon>
        <taxon>Cytophagia</taxon>
        <taxon>Cytophagales</taxon>
        <taxon>Cytophagaceae</taxon>
        <taxon>Spirosoma</taxon>
    </lineage>
</organism>
<sequence>MQNKSYPSLSLRLALGLLLGLGSLTAGLAQDGIYYAVKLLPDKVTYQVSLSSTIGLSGISQTTNSGQVTLVVPTGSFQVSTIQSVNGIWTNNTTIRAPSQSPGYDYFIFGMSPTAPLIPYSATQETILFTFVNNGTCAGPVEVWTKSDPFKPDPPRQPINVGNDLTALGFRNGTTLYNAWNGNYNVGGANCSTATLPTVAILSPTASSTAMGPTVPISGTATASAAVSVSENGNLLCSTTATTAGTWTCMVSLPDGVHTLQAISRNTAGSSSPATTSFTVVSPVNCKPICVPITISIVRRRR</sequence>
<dbReference type="InterPro" id="IPR013783">
    <property type="entry name" value="Ig-like_fold"/>
</dbReference>
<evidence type="ECO:0000313" key="2">
    <source>
        <dbReference type="Proteomes" id="UP000474175"/>
    </source>
</evidence>
<proteinExistence type="predicted"/>
<dbReference type="Proteomes" id="UP000474175">
    <property type="component" value="Unassembled WGS sequence"/>
</dbReference>
<name>A0A6L9LET5_9BACT</name>
<dbReference type="EMBL" id="JAAFZH010000021">
    <property type="protein sequence ID" value="NDU98870.1"/>
    <property type="molecule type" value="Genomic_DNA"/>
</dbReference>